<organism evidence="3 4">
    <name type="scientific">Nakamurella endophytica</name>
    <dbReference type="NCBI Taxonomy" id="1748367"/>
    <lineage>
        <taxon>Bacteria</taxon>
        <taxon>Bacillati</taxon>
        <taxon>Actinomycetota</taxon>
        <taxon>Actinomycetes</taxon>
        <taxon>Nakamurellales</taxon>
        <taxon>Nakamurellaceae</taxon>
        <taxon>Nakamurella</taxon>
    </lineage>
</organism>
<evidence type="ECO:0000313" key="3">
    <source>
        <dbReference type="EMBL" id="GGL98262.1"/>
    </source>
</evidence>
<protein>
    <recommendedName>
        <fullName evidence="2">DUF3592 domain-containing protein</fullName>
    </recommendedName>
</protein>
<keyword evidence="4" id="KW-1185">Reference proteome</keyword>
<feature type="domain" description="DUF3592" evidence="2">
    <location>
        <begin position="45"/>
        <end position="108"/>
    </location>
</feature>
<keyword evidence="1" id="KW-1133">Transmembrane helix</keyword>
<evidence type="ECO:0000256" key="1">
    <source>
        <dbReference type="SAM" id="Phobius"/>
    </source>
</evidence>
<accession>A0A917SUG3</accession>
<dbReference type="EMBL" id="BMNA01000003">
    <property type="protein sequence ID" value="GGL98262.1"/>
    <property type="molecule type" value="Genomic_DNA"/>
</dbReference>
<comment type="caution">
    <text evidence="3">The sequence shown here is derived from an EMBL/GenBank/DDBJ whole genome shotgun (WGS) entry which is preliminary data.</text>
</comment>
<evidence type="ECO:0000313" key="4">
    <source>
        <dbReference type="Proteomes" id="UP000655208"/>
    </source>
</evidence>
<proteinExistence type="predicted"/>
<feature type="transmembrane region" description="Helical" evidence="1">
    <location>
        <begin position="12"/>
        <end position="32"/>
    </location>
</feature>
<reference evidence="3" key="1">
    <citation type="journal article" date="2014" name="Int. J. Syst. Evol. Microbiol.">
        <title>Complete genome sequence of Corynebacterium casei LMG S-19264T (=DSM 44701T), isolated from a smear-ripened cheese.</title>
        <authorList>
            <consortium name="US DOE Joint Genome Institute (JGI-PGF)"/>
            <person name="Walter F."/>
            <person name="Albersmeier A."/>
            <person name="Kalinowski J."/>
            <person name="Ruckert C."/>
        </authorList>
    </citation>
    <scope>NUCLEOTIDE SEQUENCE</scope>
    <source>
        <strain evidence="3">CGMCC 4.7308</strain>
    </source>
</reference>
<reference evidence="3" key="2">
    <citation type="submission" date="2020-09" db="EMBL/GenBank/DDBJ databases">
        <authorList>
            <person name="Sun Q."/>
            <person name="Zhou Y."/>
        </authorList>
    </citation>
    <scope>NUCLEOTIDE SEQUENCE</scope>
    <source>
        <strain evidence="3">CGMCC 4.7308</strain>
    </source>
</reference>
<feature type="transmembrane region" description="Helical" evidence="1">
    <location>
        <begin position="117"/>
        <end position="137"/>
    </location>
</feature>
<name>A0A917SUG3_9ACTN</name>
<dbReference type="Pfam" id="PF12158">
    <property type="entry name" value="DUF3592"/>
    <property type="match status" value="1"/>
</dbReference>
<sequence>MPGPTLPHSGWIGLAVLAVALVCVVTGVTTLLRARGRSRTWVRGTGRVVQSRLDGDGHIRFRVAFEHAGQEVTFWNRFTSGTGVDPVGRDVDILVNPVDPSDAVVVGGPARPGAAGWAFVAFGVVAAIVGLTLTRALA</sequence>
<keyword evidence="1" id="KW-0472">Membrane</keyword>
<dbReference type="RefSeq" id="WP_188941155.1">
    <property type="nucleotide sequence ID" value="NZ_BMNA01000003.1"/>
</dbReference>
<gene>
    <name evidence="3" type="ORF">GCM10011594_17750</name>
</gene>
<evidence type="ECO:0000259" key="2">
    <source>
        <dbReference type="Pfam" id="PF12158"/>
    </source>
</evidence>
<keyword evidence="1" id="KW-0812">Transmembrane</keyword>
<dbReference type="AlphaFoldDB" id="A0A917SUG3"/>
<dbReference type="InterPro" id="IPR021994">
    <property type="entry name" value="DUF3592"/>
</dbReference>
<dbReference type="Proteomes" id="UP000655208">
    <property type="component" value="Unassembled WGS sequence"/>
</dbReference>